<evidence type="ECO:0000313" key="8">
    <source>
        <dbReference type="EMBL" id="MBB4019131.1"/>
    </source>
</evidence>
<dbReference type="InterPro" id="IPR016982">
    <property type="entry name" value="Mms48"/>
</dbReference>
<comment type="subcellular location">
    <subcellularLocation>
        <location evidence="1">Membrane</location>
    </subcellularLocation>
</comment>
<feature type="compositionally biased region" description="Basic and acidic residues" evidence="5">
    <location>
        <begin position="493"/>
        <end position="507"/>
    </location>
</feature>
<dbReference type="GO" id="GO:0016020">
    <property type="term" value="C:membrane"/>
    <property type="evidence" value="ECO:0007669"/>
    <property type="project" value="UniProtKB-SubCell"/>
</dbReference>
<gene>
    <name evidence="8" type="ORF">GGR16_004178</name>
</gene>
<accession>A0A840BZZ9</accession>
<feature type="transmembrane region" description="Helical" evidence="6">
    <location>
        <begin position="45"/>
        <end position="66"/>
    </location>
</feature>
<proteinExistence type="predicted"/>
<feature type="compositionally biased region" description="Low complexity" evidence="5">
    <location>
        <begin position="467"/>
        <end position="476"/>
    </location>
</feature>
<dbReference type="PIRSF" id="PIRSF031802">
    <property type="entry name" value="UCP031802"/>
    <property type="match status" value="1"/>
</dbReference>
<dbReference type="AlphaFoldDB" id="A0A840BZZ9"/>
<feature type="compositionally biased region" description="Pro residues" evidence="5">
    <location>
        <begin position="542"/>
        <end position="562"/>
    </location>
</feature>
<feature type="region of interest" description="Disordered" evidence="5">
    <location>
        <begin position="460"/>
        <end position="629"/>
    </location>
</feature>
<evidence type="ECO:0000259" key="7">
    <source>
        <dbReference type="Pfam" id="PF07219"/>
    </source>
</evidence>
<name>A0A840BZZ9_9HYPH</name>
<sequence>MIRVLVFLVLLAFVALGAAWLADHPGEVVLTWQDYRISTPLSVAVAALIGIVTALVIVWSVVRFVFKLPDLVTIASRARRRARGFAAVSRGMVAVGSGDPAAARRHAGDAERWLGREPLTLLLKAQAAQISGDRAGAEAAFNDMLDEPETRVLGLRGLFVEARRKGDLVAARAHAAKAAELAPSVGWANEAVLEFQSAERDWRGALMTLERRAALRLIDRAEARRQRAVLLTADAIDRAEKDPDAALTAVREAVKLAPDLVPAAVLAGRLLARAGKYRKAAKTLEAAWVRLPHPDIAAAYVEIRSGDSARDRLARAETLARLASDSAESRLMLARAALDAREFARAREALAPLIAERPTLRTCVLMADIEEAEHGETGAVRAWLARASRAPRDPAWLADGVISDTWSPVSLVSGRLDAFVWGTPSEQIAAQHRDAQETHRADAVIGDGDERRAAEALPEIAPPAPAAPAREPSAAAVDAQPASEHTPTSPPEARSEPERSPEAEPPSKPEPAPVSEPADKARPPAAAAPAPEAEEAAAPAETPSPAPPAPPEEKPSPVPVPQPVKEAAKGSGRRGASEATPPGEPAGNAAPRRARQASPVIFPVSRPPDDPGPVTGEDEVGPVRRTIVT</sequence>
<keyword evidence="9" id="KW-1185">Reference proteome</keyword>
<evidence type="ECO:0000256" key="4">
    <source>
        <dbReference type="ARBA" id="ARBA00023136"/>
    </source>
</evidence>
<evidence type="ECO:0000256" key="1">
    <source>
        <dbReference type="ARBA" id="ARBA00004370"/>
    </source>
</evidence>
<organism evidence="8 9">
    <name type="scientific">Chelatococcus caeni</name>
    <dbReference type="NCBI Taxonomy" id="1348468"/>
    <lineage>
        <taxon>Bacteria</taxon>
        <taxon>Pseudomonadati</taxon>
        <taxon>Pseudomonadota</taxon>
        <taxon>Alphaproteobacteria</taxon>
        <taxon>Hyphomicrobiales</taxon>
        <taxon>Chelatococcaceae</taxon>
        <taxon>Chelatococcus</taxon>
    </lineage>
</organism>
<dbReference type="Proteomes" id="UP000577362">
    <property type="component" value="Unassembled WGS sequence"/>
</dbReference>
<protein>
    <submittedName>
        <fullName evidence="8">HemY protein</fullName>
    </submittedName>
</protein>
<reference evidence="8 9" key="1">
    <citation type="submission" date="2020-08" db="EMBL/GenBank/DDBJ databases">
        <title>Genomic Encyclopedia of Type Strains, Phase IV (KMG-IV): sequencing the most valuable type-strain genomes for metagenomic binning, comparative biology and taxonomic classification.</title>
        <authorList>
            <person name="Goeker M."/>
        </authorList>
    </citation>
    <scope>NUCLEOTIDE SEQUENCE [LARGE SCALE GENOMIC DNA]</scope>
    <source>
        <strain evidence="8 9">DSM 103737</strain>
    </source>
</reference>
<evidence type="ECO:0000256" key="5">
    <source>
        <dbReference type="SAM" id="MobiDB-lite"/>
    </source>
</evidence>
<dbReference type="InterPro" id="IPR011990">
    <property type="entry name" value="TPR-like_helical_dom_sf"/>
</dbReference>
<dbReference type="SUPFAM" id="SSF48452">
    <property type="entry name" value="TPR-like"/>
    <property type="match status" value="2"/>
</dbReference>
<evidence type="ECO:0000256" key="2">
    <source>
        <dbReference type="ARBA" id="ARBA00022692"/>
    </source>
</evidence>
<dbReference type="RefSeq" id="WP_183317862.1">
    <property type="nucleotide sequence ID" value="NZ_JACIEN010000006.1"/>
</dbReference>
<keyword evidence="3 6" id="KW-1133">Transmembrane helix</keyword>
<dbReference type="Gene3D" id="1.25.40.10">
    <property type="entry name" value="Tetratricopeptide repeat domain"/>
    <property type="match status" value="1"/>
</dbReference>
<dbReference type="InterPro" id="IPR010817">
    <property type="entry name" value="HemY_N"/>
</dbReference>
<keyword evidence="4 6" id="KW-0472">Membrane</keyword>
<evidence type="ECO:0000256" key="6">
    <source>
        <dbReference type="SAM" id="Phobius"/>
    </source>
</evidence>
<feature type="compositionally biased region" description="Low complexity" evidence="5">
    <location>
        <begin position="523"/>
        <end position="541"/>
    </location>
</feature>
<dbReference type="EMBL" id="JACIEN010000006">
    <property type="protein sequence ID" value="MBB4019131.1"/>
    <property type="molecule type" value="Genomic_DNA"/>
</dbReference>
<evidence type="ECO:0000256" key="3">
    <source>
        <dbReference type="ARBA" id="ARBA00022989"/>
    </source>
</evidence>
<comment type="caution">
    <text evidence="8">The sequence shown here is derived from an EMBL/GenBank/DDBJ whole genome shotgun (WGS) entry which is preliminary data.</text>
</comment>
<dbReference type="Pfam" id="PF07219">
    <property type="entry name" value="HemY_N"/>
    <property type="match status" value="1"/>
</dbReference>
<feature type="domain" description="HemY N-terminal" evidence="7">
    <location>
        <begin position="26"/>
        <end position="132"/>
    </location>
</feature>
<keyword evidence="2 6" id="KW-0812">Transmembrane</keyword>
<evidence type="ECO:0000313" key="9">
    <source>
        <dbReference type="Proteomes" id="UP000577362"/>
    </source>
</evidence>